<dbReference type="OrthoDB" id="73971at2"/>
<evidence type="ECO:0000256" key="12">
    <source>
        <dbReference type="ARBA" id="ARBA00024745"/>
    </source>
</evidence>
<comment type="catalytic activity">
    <reaction evidence="13 15">
        <text>Endonucleolytic cleavage at a junction such as a reciprocal single-stranded crossover between two homologous DNA duplexes (Holliday junction).</text>
        <dbReference type="EC" id="3.1.21.10"/>
    </reaction>
</comment>
<protein>
    <recommendedName>
        <fullName evidence="3 15">Crossover junction endodeoxyribonuclease rusA</fullName>
        <ecNumber evidence="14 15">3.1.21.10</ecNumber>
    </recommendedName>
</protein>
<evidence type="ECO:0000256" key="9">
    <source>
        <dbReference type="ARBA" id="ARBA00022842"/>
    </source>
</evidence>
<dbReference type="InterPro" id="IPR036614">
    <property type="entry name" value="RusA-like_sf"/>
</dbReference>
<dbReference type="AlphaFoldDB" id="A0A2S9I480"/>
<dbReference type="PIRSF" id="PIRSF001007">
    <property type="entry name" value="RusA"/>
    <property type="match status" value="1"/>
</dbReference>
<evidence type="ECO:0000256" key="2">
    <source>
        <dbReference type="ARBA" id="ARBA00011738"/>
    </source>
</evidence>
<comment type="subunit">
    <text evidence="2">Homodimer.</text>
</comment>
<name>A0A2S9I480_9GAMM</name>
<dbReference type="InterPro" id="IPR008822">
    <property type="entry name" value="Endonuclease_RusA-like"/>
</dbReference>
<keyword evidence="4 15" id="KW-0540">Nuclease</keyword>
<evidence type="ECO:0000256" key="13">
    <source>
        <dbReference type="ARBA" id="ARBA00029354"/>
    </source>
</evidence>
<evidence type="ECO:0000256" key="15">
    <source>
        <dbReference type="PIRNR" id="PIRNR001007"/>
    </source>
</evidence>
<evidence type="ECO:0000313" key="16">
    <source>
        <dbReference type="EMBL" id="PRD12606.1"/>
    </source>
</evidence>
<comment type="function">
    <text evidence="15">Endonuclease that resolves Holliday junction intermediates made during homologous genetic recombination and DNA repair. Exhibits sequence and structure-selective cleavage of four-way DNA junctions, where it introduces symmetrical nicks in two strands of the same polarity at the 5' side of dinucleotides. Corrects the defects in genetic recombination and DNA repair associated with inactivation of ruvAB or ruvC.</text>
</comment>
<keyword evidence="7 15" id="KW-0227">DNA damage</keyword>
<keyword evidence="10" id="KW-0233">DNA recombination</keyword>
<keyword evidence="9" id="KW-0460">Magnesium</keyword>
<evidence type="ECO:0000256" key="11">
    <source>
        <dbReference type="ARBA" id="ARBA00023204"/>
    </source>
</evidence>
<evidence type="ECO:0000256" key="7">
    <source>
        <dbReference type="ARBA" id="ARBA00022763"/>
    </source>
</evidence>
<dbReference type="InterPro" id="IPR016281">
    <property type="entry name" value="Endonuclease_RusA"/>
</dbReference>
<evidence type="ECO:0000256" key="6">
    <source>
        <dbReference type="ARBA" id="ARBA00022759"/>
    </source>
</evidence>
<keyword evidence="8 15" id="KW-0378">Hydrolase</keyword>
<dbReference type="Proteomes" id="UP000239181">
    <property type="component" value="Unassembled WGS sequence"/>
</dbReference>
<keyword evidence="17" id="KW-1185">Reference proteome</keyword>
<dbReference type="GO" id="GO:0006281">
    <property type="term" value="P:DNA repair"/>
    <property type="evidence" value="ECO:0007669"/>
    <property type="project" value="UniProtKB-KW"/>
</dbReference>
<accession>A0A2S9I480</accession>
<sequence length="118" mass="13565">MKLILPFPPSVNGYWRSVKGRALISERGRKFRVNAIAAVYEQLRRRPQAINHDIEVHVVLYPPTKAKRDLDNFQKALFDGLTHAGVWADDSQIKRMVVEWGSVTCHGKAEVTINEFHR</sequence>
<dbReference type="GO" id="GO:0008821">
    <property type="term" value="F:crossover junction DNA endonuclease activity"/>
    <property type="evidence" value="ECO:0007669"/>
    <property type="project" value="UniProtKB-EC"/>
</dbReference>
<evidence type="ECO:0000256" key="5">
    <source>
        <dbReference type="ARBA" id="ARBA00022723"/>
    </source>
</evidence>
<evidence type="ECO:0000256" key="4">
    <source>
        <dbReference type="ARBA" id="ARBA00022722"/>
    </source>
</evidence>
<dbReference type="GO" id="GO:0000287">
    <property type="term" value="F:magnesium ion binding"/>
    <property type="evidence" value="ECO:0007669"/>
    <property type="project" value="InterPro"/>
</dbReference>
<evidence type="ECO:0000256" key="10">
    <source>
        <dbReference type="ARBA" id="ARBA00023172"/>
    </source>
</evidence>
<evidence type="ECO:0000256" key="14">
    <source>
        <dbReference type="ARBA" id="ARBA00029488"/>
    </source>
</evidence>
<keyword evidence="5" id="KW-0479">Metal-binding</keyword>
<dbReference type="Gene3D" id="3.30.1330.70">
    <property type="entry name" value="Holliday junction resolvase RusA"/>
    <property type="match status" value="1"/>
</dbReference>
<reference evidence="16 17" key="1">
    <citation type="submission" date="2017-10" db="EMBL/GenBank/DDBJ databases">
        <title>Draft genome of two endophytic bacteria isolated from 'guarana' Paullinia cupana (Mart.) Ducke.</title>
        <authorList>
            <person name="Siqueira K.A."/>
            <person name="Liotti R.G."/>
            <person name="Mendes T.A."/>
            <person name="Soares M.A."/>
        </authorList>
    </citation>
    <scope>NUCLEOTIDE SEQUENCE [LARGE SCALE GENOMIC DNA]</scope>
    <source>
        <strain evidence="16 17">342</strain>
    </source>
</reference>
<dbReference type="RefSeq" id="WP_105595571.1">
    <property type="nucleotide sequence ID" value="NZ_PDET01000029.1"/>
</dbReference>
<evidence type="ECO:0000313" key="17">
    <source>
        <dbReference type="Proteomes" id="UP000239181"/>
    </source>
</evidence>
<organism evidence="16 17">
    <name type="scientific">Pantoea coffeiphila</name>
    <dbReference type="NCBI Taxonomy" id="1465635"/>
    <lineage>
        <taxon>Bacteria</taxon>
        <taxon>Pseudomonadati</taxon>
        <taxon>Pseudomonadota</taxon>
        <taxon>Gammaproteobacteria</taxon>
        <taxon>Enterobacterales</taxon>
        <taxon>Erwiniaceae</taxon>
        <taxon>Pantoea</taxon>
    </lineage>
</organism>
<comment type="function">
    <text evidence="12">Endonuclease that resolves Holliday junction intermediates made during homologous genetic recombination and DNA repair. Exhibits sequence and structure-selective cleavage of four-way DNA junctions, where it introduces symmetrical nicks in two strands of the same polarity at the 5' side of CC dinucleotides. Corrects the defects in genetic recombination and DNA repair associated with inactivation of RuvAB or RuvC.</text>
</comment>
<evidence type="ECO:0000256" key="8">
    <source>
        <dbReference type="ARBA" id="ARBA00022801"/>
    </source>
</evidence>
<comment type="caution">
    <text evidence="16">The sequence shown here is derived from an EMBL/GenBank/DDBJ whole genome shotgun (WGS) entry which is preliminary data.</text>
</comment>
<comment type="similarity">
    <text evidence="15">Belongs to the rusA family.</text>
</comment>
<comment type="cofactor">
    <cofactor evidence="1">
        <name>Mg(2+)</name>
        <dbReference type="ChEBI" id="CHEBI:18420"/>
    </cofactor>
</comment>
<gene>
    <name evidence="16" type="ORF">CQW29_25560</name>
</gene>
<keyword evidence="6 15" id="KW-0255">Endonuclease</keyword>
<proteinExistence type="inferred from homology"/>
<dbReference type="SUPFAM" id="SSF103084">
    <property type="entry name" value="Holliday junction resolvase RusA"/>
    <property type="match status" value="1"/>
</dbReference>
<dbReference type="GO" id="GO:0006310">
    <property type="term" value="P:DNA recombination"/>
    <property type="evidence" value="ECO:0007669"/>
    <property type="project" value="UniProtKB-KW"/>
</dbReference>
<dbReference type="EC" id="3.1.21.10" evidence="14 15"/>
<keyword evidence="11 15" id="KW-0234">DNA repair</keyword>
<evidence type="ECO:0000256" key="1">
    <source>
        <dbReference type="ARBA" id="ARBA00001946"/>
    </source>
</evidence>
<dbReference type="Pfam" id="PF05866">
    <property type="entry name" value="RusA"/>
    <property type="match status" value="1"/>
</dbReference>
<evidence type="ECO:0000256" key="3">
    <source>
        <dbReference type="ARBA" id="ARBA00014885"/>
    </source>
</evidence>
<dbReference type="EMBL" id="PDET01000029">
    <property type="protein sequence ID" value="PRD12606.1"/>
    <property type="molecule type" value="Genomic_DNA"/>
</dbReference>